<dbReference type="GO" id="GO:0005536">
    <property type="term" value="F:D-glucose binding"/>
    <property type="evidence" value="ECO:0007669"/>
    <property type="project" value="InterPro"/>
</dbReference>
<dbReference type="GO" id="GO:0004340">
    <property type="term" value="F:glucokinase activity"/>
    <property type="evidence" value="ECO:0007669"/>
    <property type="project" value="UniProtKB-UniRule"/>
</dbReference>
<keyword evidence="7" id="KW-1185">Reference proteome</keyword>
<dbReference type="InterPro" id="IPR043129">
    <property type="entry name" value="ATPase_NBD"/>
</dbReference>
<evidence type="ECO:0000313" key="7">
    <source>
        <dbReference type="Proteomes" id="UP000316706"/>
    </source>
</evidence>
<evidence type="ECO:0000256" key="4">
    <source>
        <dbReference type="RuleBase" id="RU004046"/>
    </source>
</evidence>
<evidence type="ECO:0000256" key="1">
    <source>
        <dbReference type="ARBA" id="ARBA00022679"/>
    </source>
</evidence>
<evidence type="ECO:0000256" key="2">
    <source>
        <dbReference type="ARBA" id="ARBA00022777"/>
    </source>
</evidence>
<keyword evidence="3" id="KW-0324">Glycolysis</keyword>
<dbReference type="HAMAP" id="MF_00524">
    <property type="entry name" value="Glucokinase"/>
    <property type="match status" value="1"/>
</dbReference>
<keyword evidence="1 3" id="KW-0808">Transferase</keyword>
<dbReference type="Gene3D" id="3.40.367.20">
    <property type="match status" value="1"/>
</dbReference>
<protein>
    <recommendedName>
        <fullName evidence="3">Glucokinase</fullName>
        <ecNumber evidence="3">2.7.1.2</ecNumber>
    </recommendedName>
    <alternativeName>
        <fullName evidence="3">Glucose kinase</fullName>
    </alternativeName>
</protein>
<dbReference type="InterPro" id="IPR050201">
    <property type="entry name" value="Bacterial_glucokinase"/>
</dbReference>
<sequence>MSRTVRGVVPRPRRGEGGPWLVADVGGTNARFALVDGPDGVPYRVRSLPTRDHAGLAEAAAAYLGRHARDVRPSAACLAVAGPVTGGTFRLTNAGWPKGTPEEVRAHLGLPHLEIVNDFEALALALPRLGEDDLVPVGGRRPSADGTVAVVGPGTGLGVAGLVPTSSGWVPLPGEGGQVDVPAATDRELEVARLLRAEHGSATAELLLSGGGLSRLHRYLAALDGAAAEPLTAKEICERPGEPRCREALLMFCALLGSLAGNAALTLGARGGVFLGGGILPRIADVLRDSEFRARFETKPPVEDYLRGIPTALIVHPGPALVGATLRLAQSLAPRDLPAPDLPAPDLPAQGPPARARSAKTPPAPDPLEPA</sequence>
<comment type="similarity">
    <text evidence="3 4">Belongs to the bacterial glucokinase family.</text>
</comment>
<dbReference type="Gene3D" id="3.30.420.40">
    <property type="match status" value="1"/>
</dbReference>
<organism evidence="6 7">
    <name type="scientific">Actinomadura hallensis</name>
    <dbReference type="NCBI Taxonomy" id="337895"/>
    <lineage>
        <taxon>Bacteria</taxon>
        <taxon>Bacillati</taxon>
        <taxon>Actinomycetota</taxon>
        <taxon>Actinomycetes</taxon>
        <taxon>Streptosporangiales</taxon>
        <taxon>Thermomonosporaceae</taxon>
        <taxon>Actinomadura</taxon>
    </lineage>
</organism>
<name>A0A543ICJ0_9ACTN</name>
<keyword evidence="2 3" id="KW-0418">Kinase</keyword>
<dbReference type="GO" id="GO:0005829">
    <property type="term" value="C:cytosol"/>
    <property type="evidence" value="ECO:0007669"/>
    <property type="project" value="TreeGrafter"/>
</dbReference>
<gene>
    <name evidence="3" type="primary">glk</name>
    <name evidence="6" type="ORF">FHX41_1946</name>
</gene>
<keyword evidence="3" id="KW-0963">Cytoplasm</keyword>
<dbReference type="SUPFAM" id="SSF53067">
    <property type="entry name" value="Actin-like ATPase domain"/>
    <property type="match status" value="1"/>
</dbReference>
<accession>A0A543ICJ0</accession>
<comment type="subcellular location">
    <subcellularLocation>
        <location evidence="3">Cytoplasm</location>
    </subcellularLocation>
</comment>
<keyword evidence="3" id="KW-0067">ATP-binding</keyword>
<dbReference type="EMBL" id="VFPO01000001">
    <property type="protein sequence ID" value="TQM68303.1"/>
    <property type="molecule type" value="Genomic_DNA"/>
</dbReference>
<dbReference type="GO" id="GO:0005524">
    <property type="term" value="F:ATP binding"/>
    <property type="evidence" value="ECO:0007669"/>
    <property type="project" value="UniProtKB-UniRule"/>
</dbReference>
<dbReference type="Proteomes" id="UP000316706">
    <property type="component" value="Unassembled WGS sequence"/>
</dbReference>
<comment type="caution">
    <text evidence="6">The sequence shown here is derived from an EMBL/GenBank/DDBJ whole genome shotgun (WGS) entry which is preliminary data.</text>
</comment>
<dbReference type="PANTHER" id="PTHR47690:SF1">
    <property type="entry name" value="GLUCOKINASE"/>
    <property type="match status" value="1"/>
</dbReference>
<proteinExistence type="inferred from homology"/>
<feature type="region of interest" description="Disordered" evidence="5">
    <location>
        <begin position="335"/>
        <end position="371"/>
    </location>
</feature>
<keyword evidence="3" id="KW-0547">Nucleotide-binding</keyword>
<evidence type="ECO:0000256" key="3">
    <source>
        <dbReference type="HAMAP-Rule" id="MF_00524"/>
    </source>
</evidence>
<dbReference type="InterPro" id="IPR003836">
    <property type="entry name" value="Glucokinase"/>
</dbReference>
<evidence type="ECO:0000256" key="5">
    <source>
        <dbReference type="SAM" id="MobiDB-lite"/>
    </source>
</evidence>
<dbReference type="GO" id="GO:0006096">
    <property type="term" value="P:glycolytic process"/>
    <property type="evidence" value="ECO:0007669"/>
    <property type="project" value="UniProtKB-UniRule"/>
</dbReference>
<dbReference type="EC" id="2.7.1.2" evidence="3"/>
<dbReference type="NCBIfam" id="TIGR00749">
    <property type="entry name" value="glk"/>
    <property type="match status" value="1"/>
</dbReference>
<dbReference type="PANTHER" id="PTHR47690">
    <property type="entry name" value="GLUCOKINASE"/>
    <property type="match status" value="1"/>
</dbReference>
<feature type="binding site" evidence="3">
    <location>
        <begin position="23"/>
        <end position="28"/>
    </location>
    <ligand>
        <name>ATP</name>
        <dbReference type="ChEBI" id="CHEBI:30616"/>
    </ligand>
</feature>
<reference evidence="6 7" key="1">
    <citation type="submission" date="2019-06" db="EMBL/GenBank/DDBJ databases">
        <title>Sequencing the genomes of 1000 actinobacteria strains.</title>
        <authorList>
            <person name="Klenk H.-P."/>
        </authorList>
    </citation>
    <scope>NUCLEOTIDE SEQUENCE [LARGE SCALE GENOMIC DNA]</scope>
    <source>
        <strain evidence="6 7">DSM 45043</strain>
    </source>
</reference>
<feature type="compositionally biased region" description="Pro residues" evidence="5">
    <location>
        <begin position="362"/>
        <end position="371"/>
    </location>
</feature>
<dbReference type="CDD" id="cd24008">
    <property type="entry name" value="ASKHA_NBD_GLK"/>
    <property type="match status" value="1"/>
</dbReference>
<comment type="catalytic activity">
    <reaction evidence="3">
        <text>D-glucose + ATP = D-glucose 6-phosphate + ADP + H(+)</text>
        <dbReference type="Rhea" id="RHEA:17825"/>
        <dbReference type="ChEBI" id="CHEBI:4167"/>
        <dbReference type="ChEBI" id="CHEBI:15378"/>
        <dbReference type="ChEBI" id="CHEBI:30616"/>
        <dbReference type="ChEBI" id="CHEBI:61548"/>
        <dbReference type="ChEBI" id="CHEBI:456216"/>
        <dbReference type="EC" id="2.7.1.2"/>
    </reaction>
</comment>
<evidence type="ECO:0000313" key="6">
    <source>
        <dbReference type="EMBL" id="TQM68303.1"/>
    </source>
</evidence>
<dbReference type="Pfam" id="PF02685">
    <property type="entry name" value="Glucokinase"/>
    <property type="match status" value="1"/>
</dbReference>
<dbReference type="AlphaFoldDB" id="A0A543ICJ0"/>